<proteinExistence type="predicted"/>
<feature type="transmembrane region" description="Helical" evidence="1">
    <location>
        <begin position="39"/>
        <end position="58"/>
    </location>
</feature>
<keyword evidence="1" id="KW-1133">Transmembrane helix</keyword>
<dbReference type="AlphaFoldDB" id="A0AAV5TAN0"/>
<evidence type="ECO:0008006" key="4">
    <source>
        <dbReference type="Google" id="ProtNLM"/>
    </source>
</evidence>
<sequence length="64" mass="7416">RRASTPMLVDEMYKNMVENLDGAEPPYALETLFLISDLLYPHCALFFVCSFMPVFTMLENDHNL</sequence>
<organism evidence="2 3">
    <name type="scientific">Pristionchus entomophagus</name>
    <dbReference type="NCBI Taxonomy" id="358040"/>
    <lineage>
        <taxon>Eukaryota</taxon>
        <taxon>Metazoa</taxon>
        <taxon>Ecdysozoa</taxon>
        <taxon>Nematoda</taxon>
        <taxon>Chromadorea</taxon>
        <taxon>Rhabditida</taxon>
        <taxon>Rhabditina</taxon>
        <taxon>Diplogasteromorpha</taxon>
        <taxon>Diplogasteroidea</taxon>
        <taxon>Neodiplogasteridae</taxon>
        <taxon>Pristionchus</taxon>
    </lineage>
</organism>
<feature type="non-terminal residue" evidence="2">
    <location>
        <position position="64"/>
    </location>
</feature>
<keyword evidence="1" id="KW-0472">Membrane</keyword>
<gene>
    <name evidence="2" type="ORF">PENTCL1PPCAC_14781</name>
</gene>
<evidence type="ECO:0000256" key="1">
    <source>
        <dbReference type="SAM" id="Phobius"/>
    </source>
</evidence>
<name>A0AAV5TAN0_9BILA</name>
<accession>A0AAV5TAN0</accession>
<keyword evidence="1" id="KW-0812">Transmembrane</keyword>
<dbReference type="PANTHER" id="PTHR23020:SF8">
    <property type="entry name" value="CHK KINASE-LIKE DOMAIN-CONTAINING PROTEIN"/>
    <property type="match status" value="1"/>
</dbReference>
<feature type="non-terminal residue" evidence="2">
    <location>
        <position position="1"/>
    </location>
</feature>
<reference evidence="2" key="1">
    <citation type="submission" date="2023-10" db="EMBL/GenBank/DDBJ databases">
        <title>Genome assembly of Pristionchus species.</title>
        <authorList>
            <person name="Yoshida K."/>
            <person name="Sommer R.J."/>
        </authorList>
    </citation>
    <scope>NUCLEOTIDE SEQUENCE</scope>
    <source>
        <strain evidence="2">RS0144</strain>
    </source>
</reference>
<dbReference type="PANTHER" id="PTHR23020">
    <property type="entry name" value="UNCHARACTERIZED NUCLEAR HORMONE RECEPTOR-RELATED"/>
    <property type="match status" value="1"/>
</dbReference>
<dbReference type="InterPro" id="IPR052961">
    <property type="entry name" value="Oxido-Kinase-like_Enzymes"/>
</dbReference>
<evidence type="ECO:0000313" key="3">
    <source>
        <dbReference type="Proteomes" id="UP001432027"/>
    </source>
</evidence>
<protein>
    <recommendedName>
        <fullName evidence="4">Cytochrome P450</fullName>
    </recommendedName>
</protein>
<dbReference type="EMBL" id="BTSX01000004">
    <property type="protein sequence ID" value="GMS92606.1"/>
    <property type="molecule type" value="Genomic_DNA"/>
</dbReference>
<comment type="caution">
    <text evidence="2">The sequence shown here is derived from an EMBL/GenBank/DDBJ whole genome shotgun (WGS) entry which is preliminary data.</text>
</comment>
<evidence type="ECO:0000313" key="2">
    <source>
        <dbReference type="EMBL" id="GMS92606.1"/>
    </source>
</evidence>
<dbReference type="Proteomes" id="UP001432027">
    <property type="component" value="Unassembled WGS sequence"/>
</dbReference>
<keyword evidence="3" id="KW-1185">Reference proteome</keyword>